<evidence type="ECO:0000256" key="5">
    <source>
        <dbReference type="ARBA" id="ARBA00023002"/>
    </source>
</evidence>
<keyword evidence="6" id="KW-0408">Iron</keyword>
<evidence type="ECO:0000256" key="2">
    <source>
        <dbReference type="ARBA" id="ARBA00010617"/>
    </source>
</evidence>
<dbReference type="GO" id="GO:0005506">
    <property type="term" value="F:iron ion binding"/>
    <property type="evidence" value="ECO:0007669"/>
    <property type="project" value="InterPro"/>
</dbReference>
<keyword evidence="5" id="KW-0560">Oxidoreductase</keyword>
<dbReference type="SUPFAM" id="SSF48264">
    <property type="entry name" value="Cytochrome P450"/>
    <property type="match status" value="1"/>
</dbReference>
<dbReference type="GO" id="GO:0016705">
    <property type="term" value="F:oxidoreductase activity, acting on paired donors, with incorporation or reduction of molecular oxygen"/>
    <property type="evidence" value="ECO:0007669"/>
    <property type="project" value="InterPro"/>
</dbReference>
<dbReference type="Gene3D" id="1.10.630.10">
    <property type="entry name" value="Cytochrome P450"/>
    <property type="match status" value="1"/>
</dbReference>
<protein>
    <submittedName>
        <fullName evidence="8">Fatty-acid peroxygenase</fullName>
    </submittedName>
</protein>
<evidence type="ECO:0000256" key="1">
    <source>
        <dbReference type="ARBA" id="ARBA00001971"/>
    </source>
</evidence>
<name>A0A1H1FZ37_9MICC</name>
<comment type="similarity">
    <text evidence="2">Belongs to the cytochrome P450 family.</text>
</comment>
<reference evidence="8 9" key="1">
    <citation type="submission" date="2016-10" db="EMBL/GenBank/DDBJ databases">
        <authorList>
            <person name="de Groot N.N."/>
        </authorList>
    </citation>
    <scope>NUCLEOTIDE SEQUENCE [LARGE SCALE GENOMIC DNA]</scope>
    <source>
        <strain evidence="8 9">DSM 20117</strain>
    </source>
</reference>
<proteinExistence type="inferred from homology"/>
<dbReference type="GO" id="GO:0020037">
    <property type="term" value="F:heme binding"/>
    <property type="evidence" value="ECO:0007669"/>
    <property type="project" value="InterPro"/>
</dbReference>
<dbReference type="GO" id="GO:0016125">
    <property type="term" value="P:sterol metabolic process"/>
    <property type="evidence" value="ECO:0007669"/>
    <property type="project" value="TreeGrafter"/>
</dbReference>
<dbReference type="AlphaFoldDB" id="A0A1H1FZ37"/>
<keyword evidence="7" id="KW-0503">Monooxygenase</keyword>
<keyword evidence="4" id="KW-0479">Metal-binding</keyword>
<keyword evidence="9" id="KW-1185">Reference proteome</keyword>
<comment type="cofactor">
    <cofactor evidence="1">
        <name>heme</name>
        <dbReference type="ChEBI" id="CHEBI:30413"/>
    </cofactor>
</comment>
<evidence type="ECO:0000256" key="7">
    <source>
        <dbReference type="ARBA" id="ARBA00023033"/>
    </source>
</evidence>
<keyword evidence="3" id="KW-0349">Heme</keyword>
<evidence type="ECO:0000256" key="4">
    <source>
        <dbReference type="ARBA" id="ARBA00022723"/>
    </source>
</evidence>
<evidence type="ECO:0000313" key="8">
    <source>
        <dbReference type="EMBL" id="SDR06213.1"/>
    </source>
</evidence>
<dbReference type="GO" id="GO:0004497">
    <property type="term" value="F:monooxygenase activity"/>
    <property type="evidence" value="ECO:0007669"/>
    <property type="project" value="UniProtKB-KW"/>
</dbReference>
<organism evidence="8 9">
    <name type="scientific">Crystallibacter crystallopoietes</name>
    <dbReference type="NCBI Taxonomy" id="37928"/>
    <lineage>
        <taxon>Bacteria</taxon>
        <taxon>Bacillati</taxon>
        <taxon>Actinomycetota</taxon>
        <taxon>Actinomycetes</taxon>
        <taxon>Micrococcales</taxon>
        <taxon>Micrococcaceae</taxon>
        <taxon>Crystallibacter</taxon>
    </lineage>
</organism>
<dbReference type="STRING" id="37928.SAMN04489742_3738"/>
<dbReference type="Pfam" id="PF00067">
    <property type="entry name" value="p450"/>
    <property type="match status" value="1"/>
</dbReference>
<sequence length="448" mass="49459">MSLTLPLTVATIWGTHYGDTCLQPSAPDPKENEGNMIPSLVTLDSSIPFLREGYSFISSRCDKLGTDAFRTRIAGRQVICMRGAEAAALLYTSGQFTRQGALPPNTLRLLQDKGSVQMLDDGHHRHRKAMFMDLMSEDSVSRLKDIFEGAWLDRAQEWQEPVILHDEVRLILTRAACQWAGVPVSDRGAETLARELSRMIDKAASLGPGNWWAQLRRNRTEKWATELVERIRSGTVKTPAGCPASQIAGHRDVDGDLLTAKVAAVELINLLRPTVAVGRFIVFAALALAEYPRWRSKIVSSGPDELEAFAQEVRRFYPFFPAVGGVAREEAVWRDNRLPAGTWVLFDLYGTNRDGRVWADPHAFTPDRFRNQEITPHALVPQGAGDAGSTHRCPGERITLELVKAAALLLSTTDCHVPVQDLGISLRRIPALPGSGFVLMPRAPLRAG</sequence>
<dbReference type="InterPro" id="IPR036396">
    <property type="entry name" value="Cyt_P450_sf"/>
</dbReference>
<evidence type="ECO:0000256" key="3">
    <source>
        <dbReference type="ARBA" id="ARBA00022617"/>
    </source>
</evidence>
<dbReference type="InterPro" id="IPR001128">
    <property type="entry name" value="Cyt_P450"/>
</dbReference>
<dbReference type="PANTHER" id="PTHR24286">
    <property type="entry name" value="CYTOCHROME P450 26"/>
    <property type="match status" value="1"/>
</dbReference>
<evidence type="ECO:0000256" key="6">
    <source>
        <dbReference type="ARBA" id="ARBA00023004"/>
    </source>
</evidence>
<dbReference type="Proteomes" id="UP000181917">
    <property type="component" value="Unassembled WGS sequence"/>
</dbReference>
<dbReference type="PANTHER" id="PTHR24286:SF24">
    <property type="entry name" value="LANOSTEROL 14-ALPHA DEMETHYLASE"/>
    <property type="match status" value="1"/>
</dbReference>
<evidence type="ECO:0000313" key="9">
    <source>
        <dbReference type="Proteomes" id="UP000181917"/>
    </source>
</evidence>
<dbReference type="EMBL" id="FNKH01000002">
    <property type="protein sequence ID" value="SDR06213.1"/>
    <property type="molecule type" value="Genomic_DNA"/>
</dbReference>
<gene>
    <name evidence="8" type="ORF">SAMN04489742_3738</name>
</gene>
<dbReference type="CDD" id="cd11067">
    <property type="entry name" value="CYP152"/>
    <property type="match status" value="1"/>
</dbReference>
<accession>A0A1H1FZ37</accession>